<gene>
    <name evidence="2" type="ORF">V1477_007780</name>
</gene>
<accession>A0ABD2CFP9</accession>
<evidence type="ECO:0000313" key="3">
    <source>
        <dbReference type="Proteomes" id="UP001607303"/>
    </source>
</evidence>
<organism evidence="2 3">
    <name type="scientific">Vespula maculifrons</name>
    <name type="common">Eastern yellow jacket</name>
    <name type="synonym">Wasp</name>
    <dbReference type="NCBI Taxonomy" id="7453"/>
    <lineage>
        <taxon>Eukaryota</taxon>
        <taxon>Metazoa</taxon>
        <taxon>Ecdysozoa</taxon>
        <taxon>Arthropoda</taxon>
        <taxon>Hexapoda</taxon>
        <taxon>Insecta</taxon>
        <taxon>Pterygota</taxon>
        <taxon>Neoptera</taxon>
        <taxon>Endopterygota</taxon>
        <taxon>Hymenoptera</taxon>
        <taxon>Apocrita</taxon>
        <taxon>Aculeata</taxon>
        <taxon>Vespoidea</taxon>
        <taxon>Vespidae</taxon>
        <taxon>Vespinae</taxon>
        <taxon>Vespula</taxon>
    </lineage>
</organism>
<protein>
    <submittedName>
        <fullName evidence="2">FK506-binding protein 5-like</fullName>
    </submittedName>
</protein>
<proteinExistence type="predicted"/>
<dbReference type="EMBL" id="JAYRBN010000053">
    <property type="protein sequence ID" value="KAL2743904.1"/>
    <property type="molecule type" value="Genomic_DNA"/>
</dbReference>
<feature type="compositionally biased region" description="Acidic residues" evidence="1">
    <location>
        <begin position="163"/>
        <end position="175"/>
    </location>
</feature>
<dbReference type="AlphaFoldDB" id="A0ABD2CFP9"/>
<keyword evidence="3" id="KW-1185">Reference proteome</keyword>
<evidence type="ECO:0000313" key="2">
    <source>
        <dbReference type="EMBL" id="KAL2743904.1"/>
    </source>
</evidence>
<feature type="region of interest" description="Disordered" evidence="1">
    <location>
        <begin position="157"/>
        <end position="190"/>
    </location>
</feature>
<reference evidence="2 3" key="1">
    <citation type="journal article" date="2024" name="Ann. Entomol. Soc. Am.">
        <title>Genomic analyses of the southern and eastern yellowjacket wasps (Hymenoptera: Vespidae) reveal evolutionary signatures of social life.</title>
        <authorList>
            <person name="Catto M.A."/>
            <person name="Caine P.B."/>
            <person name="Orr S.E."/>
            <person name="Hunt B.G."/>
            <person name="Goodisman M.A.D."/>
        </authorList>
    </citation>
    <scope>NUCLEOTIDE SEQUENCE [LARGE SCALE GENOMIC DNA]</scope>
    <source>
        <strain evidence="2">232</strain>
        <tissue evidence="2">Head and thorax</tissue>
    </source>
</reference>
<sequence>MSREKQEEDTWAQTLLTITPEDDPVLREVKSKILVSADVNTSLDLDTNSFLYRRPLTPKYLVDFNELEDENIRHIEVQTFLQGISVVDIPIEYKDQISQTLYMSPPCPPMKYYKDIMTSMRDDLMPEIKNTRQTQTILTIDRDISLQITTEILKIDVTKEEKGEEEEGEEEGEEGEEKREEEGEEDEAEIKNIRFVWDEEDYLQTELNSLISDILYYLQERVFWILDPTTLLHPITTENFTQTLIKYNATTNNIVIDNETQTELTCQPKSSNTELLSDYQANKNLINEILEECLDKAVESVVLTQYILDEIIEKCGEIVRYPPKDQDAQTIATYTVDEKKEEVLRKLQLPIVVDSLESSIVVLALIDDLLESVCEAIYKNAYIVSTAILRDVVKKSSYIGSKIEKIRSQSHDKLIEQILNQRREKIAKLMMKKETDTVFTQTSISGIHEITKLEDLKKSFSCICLKGSKCYACMKKDEDIRTLRTQDILLAYSSRPCQVVSSSFKTETDEVSSSSITEERTTICKTSISDDSSSESVTTIDVVLQPKEKINLTDSLDGWTRAIDAALTIPWSSQSSLSETNKNDKLTLQTMKVLQILKSTFCIRDTCPMSVLEKLTKKSTEEVDNFATDTINNSCFCLKTKDDYVTEENIEDNNSIVDTKTYNPSFENEKCLCHICYTLEDALRQFPENNKSCKVKIIPIQSAS</sequence>
<comment type="caution">
    <text evidence="2">The sequence shown here is derived from an EMBL/GenBank/DDBJ whole genome shotgun (WGS) entry which is preliminary data.</text>
</comment>
<name>A0ABD2CFP9_VESMC</name>
<evidence type="ECO:0000256" key="1">
    <source>
        <dbReference type="SAM" id="MobiDB-lite"/>
    </source>
</evidence>
<dbReference type="Proteomes" id="UP001607303">
    <property type="component" value="Unassembled WGS sequence"/>
</dbReference>